<protein>
    <recommendedName>
        <fullName evidence="1">DUF7920 domain-containing protein</fullName>
    </recommendedName>
</protein>
<proteinExistence type="predicted"/>
<reference evidence="2 3" key="1">
    <citation type="submission" date="2023-03" db="EMBL/GenBank/DDBJ databases">
        <title>High-quality genome of Scylla paramamosain provides insights in environmental adaptation.</title>
        <authorList>
            <person name="Zhang L."/>
        </authorList>
    </citation>
    <scope>NUCLEOTIDE SEQUENCE [LARGE SCALE GENOMIC DNA]</scope>
    <source>
        <strain evidence="2">LZ_2023a</strain>
        <tissue evidence="2">Muscle</tissue>
    </source>
</reference>
<dbReference type="InterPro" id="IPR057680">
    <property type="entry name" value="DUF7920"/>
</dbReference>
<gene>
    <name evidence="2" type="ORF">O3P69_007530</name>
</gene>
<dbReference type="AlphaFoldDB" id="A0AAW0V3W9"/>
<keyword evidence="3" id="KW-1185">Reference proteome</keyword>
<dbReference type="EMBL" id="JARAKH010000002">
    <property type="protein sequence ID" value="KAK8407038.1"/>
    <property type="molecule type" value="Genomic_DNA"/>
</dbReference>
<dbReference type="PANTHER" id="PTHR38566:SF1">
    <property type="entry name" value="CHROMOSOME UNDETERMINED SCAFFOLD_18, WHOLE GENOME SHOTGUN SEQUENCE"/>
    <property type="match status" value="1"/>
</dbReference>
<accession>A0AAW0V3W9</accession>
<name>A0AAW0V3W9_SCYPA</name>
<dbReference type="Proteomes" id="UP001487740">
    <property type="component" value="Unassembled WGS sequence"/>
</dbReference>
<evidence type="ECO:0000313" key="3">
    <source>
        <dbReference type="Proteomes" id="UP001487740"/>
    </source>
</evidence>
<evidence type="ECO:0000313" key="2">
    <source>
        <dbReference type="EMBL" id="KAK8407038.1"/>
    </source>
</evidence>
<feature type="domain" description="DUF7920" evidence="1">
    <location>
        <begin position="117"/>
        <end position="394"/>
    </location>
</feature>
<dbReference type="PANTHER" id="PTHR38566">
    <property type="entry name" value="RNA_LIG_T4_1 DOMAIN-CONTAINING PROTEIN"/>
    <property type="match status" value="1"/>
</dbReference>
<sequence>MVTLRLAEPSKRKHLGRLPPRMKGGETMQELLADMNTIMSKKRPTRTQLPQSMSSAMETMIEAARQNATAAKGLSDFAKLKVDEKLLKVSSSNVPKDILPEGYEGVIHDIKVSGHHADDKIYSNNSDIRQKIPRGTTLLDLKKGSGEETIQDVLIYANRKFTGDIGDEDDIQQPESNEWKKYFLKDQEKAKQVVCMKKINGEAAHFSAREIDGKFYIITGSKNVHMIIKEKEDIDKYTGDRFTVAKVVARCVWDTLHALEEKHFMFLLKFLDLTKCTAICELLQPENQHIMNLSNLERPLLYVIGFTPPAGDESWRSLIALPPHHTLDLLSGLGLTVPGYTVIPVEDVQRYREEIRNGKHGYHEEGEVLYFLSEDEETIGLVKAKTVWYIMLRALREKVVYSFHTSRRRQQQNIDECISSCHKRFDEIQNWLLFSSTFLKKWKTLAKFFILWMAEEVQKGEVAAENIRPQYPIMWEKFLKVESQTDQVDLQYQDMHKADN</sequence>
<organism evidence="2 3">
    <name type="scientific">Scylla paramamosain</name>
    <name type="common">Mud crab</name>
    <dbReference type="NCBI Taxonomy" id="85552"/>
    <lineage>
        <taxon>Eukaryota</taxon>
        <taxon>Metazoa</taxon>
        <taxon>Ecdysozoa</taxon>
        <taxon>Arthropoda</taxon>
        <taxon>Crustacea</taxon>
        <taxon>Multicrustacea</taxon>
        <taxon>Malacostraca</taxon>
        <taxon>Eumalacostraca</taxon>
        <taxon>Eucarida</taxon>
        <taxon>Decapoda</taxon>
        <taxon>Pleocyemata</taxon>
        <taxon>Brachyura</taxon>
        <taxon>Eubrachyura</taxon>
        <taxon>Portunoidea</taxon>
        <taxon>Portunidae</taxon>
        <taxon>Portuninae</taxon>
        <taxon>Scylla</taxon>
    </lineage>
</organism>
<comment type="caution">
    <text evidence="2">The sequence shown here is derived from an EMBL/GenBank/DDBJ whole genome shotgun (WGS) entry which is preliminary data.</text>
</comment>
<dbReference type="Pfam" id="PF25536">
    <property type="entry name" value="DUF7920"/>
    <property type="match status" value="1"/>
</dbReference>
<evidence type="ECO:0000259" key="1">
    <source>
        <dbReference type="Pfam" id="PF25536"/>
    </source>
</evidence>